<keyword evidence="11" id="KW-1185">Reference proteome</keyword>
<comment type="subcellular location">
    <subcellularLocation>
        <location evidence="1">Chromosome</location>
    </subcellularLocation>
</comment>
<dbReference type="Pfam" id="PF12719">
    <property type="entry name" value="Cnd3"/>
    <property type="match status" value="1"/>
</dbReference>
<keyword evidence="7" id="KW-0131">Cell cycle</keyword>
<dbReference type="GO" id="GO:0005737">
    <property type="term" value="C:cytoplasm"/>
    <property type="evidence" value="ECO:0007669"/>
    <property type="project" value="TreeGrafter"/>
</dbReference>
<evidence type="ECO:0000256" key="5">
    <source>
        <dbReference type="ARBA" id="ARBA00022776"/>
    </source>
</evidence>
<dbReference type="GO" id="GO:0000793">
    <property type="term" value="C:condensed chromosome"/>
    <property type="evidence" value="ECO:0007669"/>
    <property type="project" value="TreeGrafter"/>
</dbReference>
<evidence type="ECO:0000256" key="7">
    <source>
        <dbReference type="ARBA" id="ARBA00023306"/>
    </source>
</evidence>
<evidence type="ECO:0000256" key="4">
    <source>
        <dbReference type="ARBA" id="ARBA00022618"/>
    </source>
</evidence>
<accession>A0AAV0VNH6</accession>
<dbReference type="PANTHER" id="PTHR14418">
    <property type="entry name" value="CONDENSIN COMPLEX SUBUNIT 3-RELATED"/>
    <property type="match status" value="1"/>
</dbReference>
<evidence type="ECO:0000256" key="2">
    <source>
        <dbReference type="ARBA" id="ARBA00006533"/>
    </source>
</evidence>
<evidence type="ECO:0000256" key="3">
    <source>
        <dbReference type="ARBA" id="ARBA00022454"/>
    </source>
</evidence>
<dbReference type="GO" id="GO:0007076">
    <property type="term" value="P:mitotic chromosome condensation"/>
    <property type="evidence" value="ECO:0007669"/>
    <property type="project" value="InterPro"/>
</dbReference>
<comment type="caution">
    <text evidence="10">The sequence shown here is derived from an EMBL/GenBank/DDBJ whole genome shotgun (WGS) entry which is preliminary data.</text>
</comment>
<comment type="similarity">
    <text evidence="2">Belongs to the CND3 (condensin subunit 3) family.</text>
</comment>
<organism evidence="10 11">
    <name type="scientific">Macrosiphum euphorbiae</name>
    <name type="common">potato aphid</name>
    <dbReference type="NCBI Taxonomy" id="13131"/>
    <lineage>
        <taxon>Eukaryota</taxon>
        <taxon>Metazoa</taxon>
        <taxon>Ecdysozoa</taxon>
        <taxon>Arthropoda</taxon>
        <taxon>Hexapoda</taxon>
        <taxon>Insecta</taxon>
        <taxon>Pterygota</taxon>
        <taxon>Neoptera</taxon>
        <taxon>Paraneoptera</taxon>
        <taxon>Hemiptera</taxon>
        <taxon>Sternorrhyncha</taxon>
        <taxon>Aphidomorpha</taxon>
        <taxon>Aphidoidea</taxon>
        <taxon>Aphididae</taxon>
        <taxon>Macrosiphini</taxon>
        <taxon>Macrosiphum</taxon>
    </lineage>
</organism>
<dbReference type="InterPro" id="IPR027165">
    <property type="entry name" value="CND3"/>
</dbReference>
<dbReference type="PANTHER" id="PTHR14418:SF5">
    <property type="entry name" value="CONDENSIN COMPLEX SUBUNIT 3"/>
    <property type="match status" value="1"/>
</dbReference>
<gene>
    <name evidence="10" type="ORF">MEUPH1_LOCUS1578</name>
</gene>
<dbReference type="Gene3D" id="1.25.10.10">
    <property type="entry name" value="Leucine-rich Repeat Variant"/>
    <property type="match status" value="1"/>
</dbReference>
<dbReference type="GO" id="GO:0000796">
    <property type="term" value="C:condensin complex"/>
    <property type="evidence" value="ECO:0007669"/>
    <property type="project" value="InterPro"/>
</dbReference>
<keyword evidence="6" id="KW-0226">DNA condensation</keyword>
<keyword evidence="4" id="KW-0132">Cell division</keyword>
<evidence type="ECO:0000256" key="6">
    <source>
        <dbReference type="ARBA" id="ARBA00023067"/>
    </source>
</evidence>
<name>A0AAV0VNH6_9HEMI</name>
<dbReference type="AlphaFoldDB" id="A0AAV0VNH6"/>
<dbReference type="InterPro" id="IPR025977">
    <property type="entry name" value="Cnd3_C"/>
</dbReference>
<dbReference type="Proteomes" id="UP001160148">
    <property type="component" value="Unassembled WGS sequence"/>
</dbReference>
<reference evidence="10 11" key="1">
    <citation type="submission" date="2023-01" db="EMBL/GenBank/DDBJ databases">
        <authorList>
            <person name="Whitehead M."/>
        </authorList>
    </citation>
    <scope>NUCLEOTIDE SEQUENCE [LARGE SCALE GENOMIC DNA]</scope>
</reference>
<dbReference type="SUPFAM" id="SSF48371">
    <property type="entry name" value="ARM repeat"/>
    <property type="match status" value="1"/>
</dbReference>
<feature type="region of interest" description="Disordered" evidence="8">
    <location>
        <begin position="903"/>
        <end position="922"/>
    </location>
</feature>
<feature type="domain" description="Nuclear condensin complex subunit 3 C-terminal" evidence="9">
    <location>
        <begin position="561"/>
        <end position="820"/>
    </location>
</feature>
<dbReference type="EMBL" id="CARXXK010000001">
    <property type="protein sequence ID" value="CAI6344447.1"/>
    <property type="molecule type" value="Genomic_DNA"/>
</dbReference>
<proteinExistence type="inferred from homology"/>
<evidence type="ECO:0000256" key="1">
    <source>
        <dbReference type="ARBA" id="ARBA00004286"/>
    </source>
</evidence>
<evidence type="ECO:0000313" key="11">
    <source>
        <dbReference type="Proteomes" id="UP001160148"/>
    </source>
</evidence>
<keyword evidence="3" id="KW-0158">Chromosome</keyword>
<sequence length="987" mass="114303">MAIKKSIVKLFEKAGEVGPQPNLLKMLKDKFLDMYWAEFFTLFMDSTMSVIVSQTTIHCVTVNNMIKFAANGLSILSEHSTRDGRSGLYLISEFFQLCRKYGNSNDKAIRYRFCLFFNHLLNHMTEGTVLSVELCDVATLLLLDRLQDKKPEVRAQAAHALNLLQTPDNPKCPVVKKFMFHMTCDSSVEVRTVIVKKIAMFNNVIDEMMKNTLFDVSDNVRREAYNRFLEYPFLRLSSKQRQTILEIGLEDKNESIRSLVKKRFMERWLDDCNNDFVVLLNNLGVDNEIVCEKALNIIFEAYYDSQVLDLINEYLNPDSRMIAFDKLSVEKIFLWKCIAKYLTTEKKIELARNQGHVEDYYVDVLLPDLVKFSDYIRDYYFNSTNSNEFILIQLLDMISAFSMDDVGAESLNKLCLDLILDDQLSVKPIKSVAVLFGLTFKNGKDLLNYVKQILNKIQTKTIDIYPLVDKVGTKELLEFQVKSQTEKIEELLKNESPDAEDTEELEMLIFKLKKLKKQYKEINVLPDEKVLVDMAVKNVLKVFELIFQVQQLPKVGIELSLLTDIVQNIVVGYLECSKVNVRMEAIRSLAPYLLLNNVPAAKVHMNTLCGEIAKPMTDRHLLFKIMFELFLRYDLKTFDMNDDLDTDEEYEDDFCVDNILPLLVNCIDYNVNDSSFKSVVVKGFCDLLIFKKVKSISLLSKLLLIWFKRLSRETFNIYNRLVKFFTSYVFYIDSSSSALAMCYVPVLKEIHEYDLGEKLGIKIDEVNSTLMNLTRGLMYKNEKKAINAHGELACYILDYLLDENHPYTAMLVDTLYKLEIDFDNNDELVNTIGPKLLRVIKYLKHSDDKSSSKYLRKIKSKFDPVLQKKESFMKKINEKRVDATEKEVDVIEKEVDVTEKELDVTEMETEKEQTQGPSTVNKEPDMVEVHEDLFTQENLIMLSSDDEDDSIEGFPSTKLDAMKRLSEVFKRSFNKNTHELTTSDDSD</sequence>
<feature type="compositionally biased region" description="Basic and acidic residues" evidence="8">
    <location>
        <begin position="903"/>
        <end position="913"/>
    </location>
</feature>
<evidence type="ECO:0000313" key="10">
    <source>
        <dbReference type="EMBL" id="CAI6344447.1"/>
    </source>
</evidence>
<evidence type="ECO:0000256" key="8">
    <source>
        <dbReference type="SAM" id="MobiDB-lite"/>
    </source>
</evidence>
<keyword evidence="5" id="KW-0498">Mitosis</keyword>
<dbReference type="InterPro" id="IPR016024">
    <property type="entry name" value="ARM-type_fold"/>
</dbReference>
<dbReference type="GO" id="GO:0051301">
    <property type="term" value="P:cell division"/>
    <property type="evidence" value="ECO:0007669"/>
    <property type="project" value="UniProtKB-KW"/>
</dbReference>
<protein>
    <recommendedName>
        <fullName evidence="9">Nuclear condensin complex subunit 3 C-terminal domain-containing protein</fullName>
    </recommendedName>
</protein>
<evidence type="ECO:0000259" key="9">
    <source>
        <dbReference type="Pfam" id="PF12719"/>
    </source>
</evidence>
<dbReference type="InterPro" id="IPR011989">
    <property type="entry name" value="ARM-like"/>
</dbReference>